<accession>A0AAV7BXI0</accession>
<proteinExistence type="predicted"/>
<evidence type="ECO:0000313" key="1">
    <source>
        <dbReference type="EMBL" id="KAG8577389.1"/>
    </source>
</evidence>
<reference evidence="1" key="1">
    <citation type="thesis" date="2020" institute="ProQuest LLC" country="789 East Eisenhower Parkway, Ann Arbor, MI, USA">
        <title>Comparative Genomics and Chromosome Evolution.</title>
        <authorList>
            <person name="Mudd A.B."/>
        </authorList>
    </citation>
    <scope>NUCLEOTIDE SEQUENCE</scope>
    <source>
        <strain evidence="1">237g6f4</strain>
        <tissue evidence="1">Blood</tissue>
    </source>
</reference>
<dbReference type="EMBL" id="WNYA01000004">
    <property type="protein sequence ID" value="KAG8577389.1"/>
    <property type="molecule type" value="Genomic_DNA"/>
</dbReference>
<dbReference type="Proteomes" id="UP000824782">
    <property type="component" value="Unassembled WGS sequence"/>
</dbReference>
<dbReference type="AlphaFoldDB" id="A0AAV7BXI0"/>
<organism evidence="1 2">
    <name type="scientific">Engystomops pustulosus</name>
    <name type="common">Tungara frog</name>
    <name type="synonym">Physalaemus pustulosus</name>
    <dbReference type="NCBI Taxonomy" id="76066"/>
    <lineage>
        <taxon>Eukaryota</taxon>
        <taxon>Metazoa</taxon>
        <taxon>Chordata</taxon>
        <taxon>Craniata</taxon>
        <taxon>Vertebrata</taxon>
        <taxon>Euteleostomi</taxon>
        <taxon>Amphibia</taxon>
        <taxon>Batrachia</taxon>
        <taxon>Anura</taxon>
        <taxon>Neobatrachia</taxon>
        <taxon>Hyloidea</taxon>
        <taxon>Leptodactylidae</taxon>
        <taxon>Leiuperinae</taxon>
        <taxon>Engystomops</taxon>
    </lineage>
</organism>
<sequence length="79" mass="9477">MAICAPQRSGNRLQQIPFRLLPPRTHKREFPFWPISAHWHILEQDHDLMTELSKKAPYHLLEEYHPQGQIYIPTKYMAK</sequence>
<protein>
    <submittedName>
        <fullName evidence="1">Uncharacterized protein</fullName>
    </submittedName>
</protein>
<evidence type="ECO:0000313" key="2">
    <source>
        <dbReference type="Proteomes" id="UP000824782"/>
    </source>
</evidence>
<keyword evidence="2" id="KW-1185">Reference proteome</keyword>
<comment type="caution">
    <text evidence="1">The sequence shown here is derived from an EMBL/GenBank/DDBJ whole genome shotgun (WGS) entry which is preliminary data.</text>
</comment>
<gene>
    <name evidence="1" type="ORF">GDO81_010157</name>
</gene>
<name>A0AAV7BXI0_ENGPU</name>